<evidence type="ECO:0000313" key="9">
    <source>
        <dbReference type="Proteomes" id="UP000194450"/>
    </source>
</evidence>
<dbReference type="OrthoDB" id="9807187at2"/>
<proteinExistence type="inferred from homology"/>
<keyword evidence="5 7" id="KW-1133">Transmembrane helix</keyword>
<evidence type="ECO:0000256" key="3">
    <source>
        <dbReference type="ARBA" id="ARBA00022475"/>
    </source>
</evidence>
<dbReference type="InterPro" id="IPR002758">
    <property type="entry name" value="Cation_antiport_E"/>
</dbReference>
<accession>A0A1Y6G3Y4</accession>
<evidence type="ECO:0000256" key="1">
    <source>
        <dbReference type="ARBA" id="ARBA00004651"/>
    </source>
</evidence>
<evidence type="ECO:0000256" key="7">
    <source>
        <dbReference type="SAM" id="Phobius"/>
    </source>
</evidence>
<keyword evidence="6 7" id="KW-0472">Membrane</keyword>
<dbReference type="PANTHER" id="PTHR34584">
    <property type="entry name" value="NA(+)/H(+) ANTIPORTER SUBUNIT E1"/>
    <property type="match status" value="1"/>
</dbReference>
<feature type="transmembrane region" description="Helical" evidence="7">
    <location>
        <begin position="64"/>
        <end position="86"/>
    </location>
</feature>
<keyword evidence="9" id="KW-1185">Reference proteome</keyword>
<organism evidence="8 9">
    <name type="scientific">Pseudidiomarina planktonica</name>
    <dbReference type="NCBI Taxonomy" id="1323738"/>
    <lineage>
        <taxon>Bacteria</taxon>
        <taxon>Pseudomonadati</taxon>
        <taxon>Pseudomonadota</taxon>
        <taxon>Gammaproteobacteria</taxon>
        <taxon>Alteromonadales</taxon>
        <taxon>Idiomarinaceae</taxon>
        <taxon>Pseudidiomarina</taxon>
    </lineage>
</organism>
<keyword evidence="4 7" id="KW-0812">Transmembrane</keyword>
<dbReference type="Proteomes" id="UP000194450">
    <property type="component" value="Unassembled WGS sequence"/>
</dbReference>
<dbReference type="GO" id="GO:0008324">
    <property type="term" value="F:monoatomic cation transmembrane transporter activity"/>
    <property type="evidence" value="ECO:0007669"/>
    <property type="project" value="InterPro"/>
</dbReference>
<sequence>MIKKLLPAPWLALALLIVWLLLQNSITMGLVVLGSILSLAIAWYTSRAREEEVHLHKPFRAIQYFFLLLVDIVVANFKIAGLIIGYKRRLSPALVEFPLELTGQVPITILAGTISLTPGTISSEISRDRKYLLIHALNVDDTDAMIHDIKHRYERRLKEIFGC</sequence>
<evidence type="ECO:0000313" key="8">
    <source>
        <dbReference type="EMBL" id="SMQ80731.1"/>
    </source>
</evidence>
<comment type="subcellular location">
    <subcellularLocation>
        <location evidence="1">Cell membrane</location>
        <topology evidence="1">Multi-pass membrane protein</topology>
    </subcellularLocation>
</comment>
<dbReference type="EMBL" id="FXWH01000004">
    <property type="protein sequence ID" value="SMQ80731.1"/>
    <property type="molecule type" value="Genomic_DNA"/>
</dbReference>
<evidence type="ECO:0000256" key="2">
    <source>
        <dbReference type="ARBA" id="ARBA00006228"/>
    </source>
</evidence>
<evidence type="ECO:0000256" key="4">
    <source>
        <dbReference type="ARBA" id="ARBA00022692"/>
    </source>
</evidence>
<dbReference type="PIRSF" id="PIRSF019239">
    <property type="entry name" value="MrpE"/>
    <property type="match status" value="1"/>
</dbReference>
<keyword evidence="3" id="KW-1003">Cell membrane</keyword>
<comment type="similarity">
    <text evidence="2">Belongs to the CPA3 antiporters (TC 2.A.63) subunit E family.</text>
</comment>
<dbReference type="GO" id="GO:0005886">
    <property type="term" value="C:plasma membrane"/>
    <property type="evidence" value="ECO:0007669"/>
    <property type="project" value="UniProtKB-SubCell"/>
</dbReference>
<dbReference type="PANTHER" id="PTHR34584:SF1">
    <property type="entry name" value="NA(+)_H(+) ANTIPORTER SUBUNIT E1"/>
    <property type="match status" value="1"/>
</dbReference>
<dbReference type="NCBIfam" id="NF006518">
    <property type="entry name" value="PRK08965.1-2"/>
    <property type="match status" value="1"/>
</dbReference>
<dbReference type="AlphaFoldDB" id="A0A1Y6G3Y4"/>
<evidence type="ECO:0000256" key="6">
    <source>
        <dbReference type="ARBA" id="ARBA00023136"/>
    </source>
</evidence>
<protein>
    <submittedName>
        <fullName evidence="8">Multisubunit potassium/proton antiporter, PhaE subunit</fullName>
    </submittedName>
</protein>
<dbReference type="RefSeq" id="WP_086435494.1">
    <property type="nucleotide sequence ID" value="NZ_FXWH01000004.1"/>
</dbReference>
<evidence type="ECO:0000256" key="5">
    <source>
        <dbReference type="ARBA" id="ARBA00022989"/>
    </source>
</evidence>
<reference evidence="9" key="1">
    <citation type="submission" date="2017-04" db="EMBL/GenBank/DDBJ databases">
        <authorList>
            <person name="Varghese N."/>
            <person name="Submissions S."/>
        </authorList>
    </citation>
    <scope>NUCLEOTIDE SEQUENCE [LARGE SCALE GENOMIC DNA]</scope>
</reference>
<gene>
    <name evidence="8" type="ORF">SAMN06297229_2353</name>
</gene>
<name>A0A1Y6G3Y4_9GAMM</name>
<dbReference type="Pfam" id="PF01899">
    <property type="entry name" value="MNHE"/>
    <property type="match status" value="1"/>
</dbReference>